<feature type="region of interest" description="Disordered" evidence="1">
    <location>
        <begin position="133"/>
        <end position="160"/>
    </location>
</feature>
<dbReference type="RefSeq" id="WP_187246939.1">
    <property type="nucleotide sequence ID" value="NZ_BAAAOK010000004.1"/>
</dbReference>
<evidence type="ECO:0000313" key="2">
    <source>
        <dbReference type="EMBL" id="MBC6469887.1"/>
    </source>
</evidence>
<evidence type="ECO:0000256" key="1">
    <source>
        <dbReference type="SAM" id="MobiDB-lite"/>
    </source>
</evidence>
<evidence type="ECO:0000313" key="3">
    <source>
        <dbReference type="Proteomes" id="UP000805614"/>
    </source>
</evidence>
<keyword evidence="3" id="KW-1185">Reference proteome</keyword>
<dbReference type="EMBL" id="JABVEC010000033">
    <property type="protein sequence ID" value="MBC6469887.1"/>
    <property type="molecule type" value="Genomic_DNA"/>
</dbReference>
<name>A0ABR7LZG5_9ACTN</name>
<reference evidence="2 3" key="1">
    <citation type="submission" date="2020-06" db="EMBL/GenBank/DDBJ databases">
        <title>Actinomadura xiongansis sp. nov., isolated from soil of Baiyangdian.</title>
        <authorList>
            <person name="Zhang X."/>
        </authorList>
    </citation>
    <scope>NUCLEOTIDE SEQUENCE [LARGE SCALE GENOMIC DNA]</scope>
    <source>
        <strain evidence="2 3">HBUM206468</strain>
    </source>
</reference>
<sequence>MVTTVTALTACGSLGRSGRECTMVGTPVGVGLEIEPPFAAKVASATMKVCWDGTCRTLSSIHLSPSTKNGPGSCTGTGPDDVCGVTAVPTGGQHGFGAAPGLPKRPVEITLVLRDASGGRVLNQRLTVTPKGAFPNGPECGEGGPQAGVVVTDGRVRERG</sequence>
<organism evidence="2 3">
    <name type="scientific">Actinomadura alba</name>
    <dbReference type="NCBI Taxonomy" id="406431"/>
    <lineage>
        <taxon>Bacteria</taxon>
        <taxon>Bacillati</taxon>
        <taxon>Actinomycetota</taxon>
        <taxon>Actinomycetes</taxon>
        <taxon>Streptosporangiales</taxon>
        <taxon>Thermomonosporaceae</taxon>
        <taxon>Actinomadura</taxon>
    </lineage>
</organism>
<evidence type="ECO:0008006" key="4">
    <source>
        <dbReference type="Google" id="ProtNLM"/>
    </source>
</evidence>
<gene>
    <name evidence="2" type="ORF">HKK74_31000</name>
</gene>
<accession>A0ABR7LZG5</accession>
<dbReference type="Proteomes" id="UP000805614">
    <property type="component" value="Unassembled WGS sequence"/>
</dbReference>
<proteinExistence type="predicted"/>
<comment type="caution">
    <text evidence="2">The sequence shown here is derived from an EMBL/GenBank/DDBJ whole genome shotgun (WGS) entry which is preliminary data.</text>
</comment>
<protein>
    <recommendedName>
        <fullName evidence="4">Lipoprotein</fullName>
    </recommendedName>
</protein>